<dbReference type="InterPro" id="IPR027417">
    <property type="entry name" value="P-loop_NTPase"/>
</dbReference>
<dbReference type="PANTHER" id="PTHR12788">
    <property type="entry name" value="PROTEIN-TYROSINE SULFOTRANSFERASE 2"/>
    <property type="match status" value="1"/>
</dbReference>
<dbReference type="Gene3D" id="3.40.50.300">
    <property type="entry name" value="P-loop containing nucleotide triphosphate hydrolases"/>
    <property type="match status" value="1"/>
</dbReference>
<dbReference type="InterPro" id="IPR041656">
    <property type="entry name" value="TPR_5"/>
</dbReference>
<organism evidence="4 5">
    <name type="scientific">Microbulbifer donghaiensis</name>
    <dbReference type="NCBI Taxonomy" id="494016"/>
    <lineage>
        <taxon>Bacteria</taxon>
        <taxon>Pseudomonadati</taxon>
        <taxon>Pseudomonadota</taxon>
        <taxon>Gammaproteobacteria</taxon>
        <taxon>Cellvibrionales</taxon>
        <taxon>Microbulbiferaceae</taxon>
        <taxon>Microbulbifer</taxon>
    </lineage>
</organism>
<dbReference type="Gene3D" id="1.25.40.10">
    <property type="entry name" value="Tetratricopeptide repeat domain"/>
    <property type="match status" value="1"/>
</dbReference>
<evidence type="ECO:0000313" key="5">
    <source>
        <dbReference type="Proteomes" id="UP000184170"/>
    </source>
</evidence>
<feature type="domain" description="Tetratrico peptide repeat group 5" evidence="3">
    <location>
        <begin position="180"/>
        <end position="207"/>
    </location>
</feature>
<evidence type="ECO:0000256" key="1">
    <source>
        <dbReference type="ARBA" id="ARBA00022679"/>
    </source>
</evidence>
<reference evidence="5" key="1">
    <citation type="submission" date="2016-11" db="EMBL/GenBank/DDBJ databases">
        <authorList>
            <person name="Varghese N."/>
            <person name="Submissions S."/>
        </authorList>
    </citation>
    <scope>NUCLEOTIDE SEQUENCE [LARGE SCALE GENOMIC DNA]</scope>
    <source>
        <strain evidence="5">CGMCC 1.7063</strain>
    </source>
</reference>
<dbReference type="Pfam" id="PF00515">
    <property type="entry name" value="TPR_1"/>
    <property type="match status" value="1"/>
</dbReference>
<dbReference type="InterPro" id="IPR019734">
    <property type="entry name" value="TPR_rpt"/>
</dbReference>
<evidence type="ECO:0000259" key="3">
    <source>
        <dbReference type="Pfam" id="PF12688"/>
    </source>
</evidence>
<evidence type="ECO:0000313" key="4">
    <source>
        <dbReference type="EMBL" id="SHF56975.1"/>
    </source>
</evidence>
<dbReference type="Pfam" id="PF12688">
    <property type="entry name" value="TPR_5"/>
    <property type="match status" value="1"/>
</dbReference>
<feature type="repeat" description="TPR" evidence="2">
    <location>
        <begin position="144"/>
        <end position="177"/>
    </location>
</feature>
<dbReference type="SMART" id="SM00028">
    <property type="entry name" value="TPR"/>
    <property type="match status" value="5"/>
</dbReference>
<dbReference type="InterPro" id="IPR026634">
    <property type="entry name" value="TPST-like"/>
</dbReference>
<dbReference type="SUPFAM" id="SSF48452">
    <property type="entry name" value="TPR-like"/>
    <property type="match status" value="1"/>
</dbReference>
<dbReference type="Pfam" id="PF13431">
    <property type="entry name" value="TPR_17"/>
    <property type="match status" value="1"/>
</dbReference>
<dbReference type="Proteomes" id="UP000184170">
    <property type="component" value="Unassembled WGS sequence"/>
</dbReference>
<keyword evidence="1" id="KW-0808">Transferase</keyword>
<sequence length="549" mass="63237">MIDRSNFVDTLRRARSAYAASHFSEAEQLYLTLLNSGLEREKVLTEVCQLYLRSGQTIKAVQILKDLVRLNPTCVDYVIKLASVCISAGLPEEGVSAYQQALSLNPDLPNCLYNLALQLRKLGRLVESAKAYEEAISRGISGQDEVFNNLALVYSELNEPQRAEECFERALTINPNYTPALFNRAGLEEERGHKEKAESLYRHVLAQQNDYYPALCRLAYLGDVTSRDDPIIRQLKSALQHSSVPPLEREELWFALGKVLDDCASYEEAFQAYYSANNIGRARFIEYRKDLQEKFITELMETFSSNWFSSAHSENTDFTPIFICGMLRSGSTLLEKFLGRHSRITAGGELEYFPQLVRQIGGGYPRSLRKMEVEYFQNAAREYRRFLRERLGSPEYLTDKRPDNFLHVGLIKSLFPAAKIIWTRRELLDNCLSIYFQQLGDAMNYSVDLDSIGHYYQQHVRLMEYWKSLFPSSIEEVNYESFVSSPRGNLERLLEFIGLEWEDSCLDFTGGEGSVKTASIWQVRKPLYKKSSGRHKNYEKYLEPLQKYL</sequence>
<dbReference type="EMBL" id="FQVA01000002">
    <property type="protein sequence ID" value="SHF56975.1"/>
    <property type="molecule type" value="Genomic_DNA"/>
</dbReference>
<keyword evidence="5" id="KW-1185">Reference proteome</keyword>
<dbReference type="PROSITE" id="PS50005">
    <property type="entry name" value="TPR"/>
    <property type="match status" value="1"/>
</dbReference>
<keyword evidence="2" id="KW-0802">TPR repeat</keyword>
<dbReference type="Pfam" id="PF13469">
    <property type="entry name" value="Sulfotransfer_3"/>
    <property type="match status" value="1"/>
</dbReference>
<dbReference type="RefSeq" id="WP_084535933.1">
    <property type="nucleotide sequence ID" value="NZ_FQVA01000002.1"/>
</dbReference>
<dbReference type="PANTHER" id="PTHR12788:SF10">
    <property type="entry name" value="PROTEIN-TYROSINE SULFOTRANSFERASE"/>
    <property type="match status" value="1"/>
</dbReference>
<name>A0A1M5CQE1_9GAMM</name>
<protein>
    <submittedName>
        <fullName evidence="4">Tetratrico peptide repeat-containing protein</fullName>
    </submittedName>
</protein>
<dbReference type="GO" id="GO:0008476">
    <property type="term" value="F:protein-tyrosine sulfotransferase activity"/>
    <property type="evidence" value="ECO:0007669"/>
    <property type="project" value="InterPro"/>
</dbReference>
<evidence type="ECO:0000256" key="2">
    <source>
        <dbReference type="PROSITE-ProRule" id="PRU00339"/>
    </source>
</evidence>
<dbReference type="InterPro" id="IPR011990">
    <property type="entry name" value="TPR-like_helical_dom_sf"/>
</dbReference>
<dbReference type="PROSITE" id="PS50293">
    <property type="entry name" value="TPR_REGION"/>
    <property type="match status" value="1"/>
</dbReference>
<dbReference type="OrthoDB" id="9815894at2"/>
<gene>
    <name evidence="4" type="ORF">SAMN04487965_2272</name>
</gene>
<proteinExistence type="predicted"/>
<accession>A0A1M5CQE1</accession>
<dbReference type="AlphaFoldDB" id="A0A1M5CQE1"/>
<dbReference type="SUPFAM" id="SSF52540">
    <property type="entry name" value="P-loop containing nucleoside triphosphate hydrolases"/>
    <property type="match status" value="1"/>
</dbReference>